<comment type="caution">
    <text evidence="2">The sequence shown here is derived from an EMBL/GenBank/DDBJ whole genome shotgun (WGS) entry which is preliminary data.</text>
</comment>
<protein>
    <submittedName>
        <fullName evidence="2">Uncharacterized protein</fullName>
    </submittedName>
</protein>
<organism evidence="2">
    <name type="scientific">Tanacetum cinerariifolium</name>
    <name type="common">Dalmatian daisy</name>
    <name type="synonym">Chrysanthemum cinerariifolium</name>
    <dbReference type="NCBI Taxonomy" id="118510"/>
    <lineage>
        <taxon>Eukaryota</taxon>
        <taxon>Viridiplantae</taxon>
        <taxon>Streptophyta</taxon>
        <taxon>Embryophyta</taxon>
        <taxon>Tracheophyta</taxon>
        <taxon>Spermatophyta</taxon>
        <taxon>Magnoliopsida</taxon>
        <taxon>eudicotyledons</taxon>
        <taxon>Gunneridae</taxon>
        <taxon>Pentapetalae</taxon>
        <taxon>asterids</taxon>
        <taxon>campanulids</taxon>
        <taxon>Asterales</taxon>
        <taxon>Asteraceae</taxon>
        <taxon>Asteroideae</taxon>
        <taxon>Anthemideae</taxon>
        <taxon>Anthemidinae</taxon>
        <taxon>Tanacetum</taxon>
    </lineage>
</organism>
<feature type="region of interest" description="Disordered" evidence="1">
    <location>
        <begin position="60"/>
        <end position="114"/>
    </location>
</feature>
<dbReference type="AlphaFoldDB" id="A0A6L2NY26"/>
<reference evidence="2" key="1">
    <citation type="journal article" date="2019" name="Sci. Rep.">
        <title>Draft genome of Tanacetum cinerariifolium, the natural source of mosquito coil.</title>
        <authorList>
            <person name="Yamashiro T."/>
            <person name="Shiraishi A."/>
            <person name="Satake H."/>
            <person name="Nakayama K."/>
        </authorList>
    </citation>
    <scope>NUCLEOTIDE SEQUENCE</scope>
</reference>
<feature type="region of interest" description="Disordered" evidence="1">
    <location>
        <begin position="21"/>
        <end position="40"/>
    </location>
</feature>
<feature type="compositionally biased region" description="Basic and acidic residues" evidence="1">
    <location>
        <begin position="86"/>
        <end position="101"/>
    </location>
</feature>
<accession>A0A6L2NY26</accession>
<evidence type="ECO:0000256" key="1">
    <source>
        <dbReference type="SAM" id="MobiDB-lite"/>
    </source>
</evidence>
<proteinExistence type="predicted"/>
<gene>
    <name evidence="2" type="ORF">Tci_063058</name>
</gene>
<sequence>MIGMGIHELSGKLDLARNEDAEDANVANPSEAANVAETSPTAQVSRAVIFYASPIRMTKKATKRTDVNKSSDEYTKDNSNQEDNEDNHLAEEEQNTKDSESIKTPPIKKCGRPKKLPGLMIINRHLLKDEGVQRKAMMNQKSKQLVLKENEENTKKKCLHETCFGSMIGMGIYELLGKLGFYVIDNSDTETNVFSLTDNSIIVTSQSVNDILEIPMGGCSLESLAPRSLDDPFIK</sequence>
<name>A0A6L2NY26_TANCI</name>
<dbReference type="EMBL" id="BKCJ010010327">
    <property type="protein sequence ID" value="GEU91080.1"/>
    <property type="molecule type" value="Genomic_DNA"/>
</dbReference>
<feature type="compositionally biased region" description="Basic and acidic residues" evidence="1">
    <location>
        <begin position="63"/>
        <end position="76"/>
    </location>
</feature>
<evidence type="ECO:0000313" key="2">
    <source>
        <dbReference type="EMBL" id="GEU91080.1"/>
    </source>
</evidence>